<dbReference type="PANTHER" id="PTHR37316:SF3">
    <property type="entry name" value="TEICHOIC ACID GLYCEROL-PHOSPHATE TRANSFERASE"/>
    <property type="match status" value="1"/>
</dbReference>
<evidence type="ECO:0000256" key="2">
    <source>
        <dbReference type="ARBA" id="ARBA00010488"/>
    </source>
</evidence>
<evidence type="ECO:0000256" key="4">
    <source>
        <dbReference type="ARBA" id="ARBA00022679"/>
    </source>
</evidence>
<evidence type="ECO:0000313" key="7">
    <source>
        <dbReference type="EMBL" id="EFM27675.1"/>
    </source>
</evidence>
<sequence>MKQFVINLLRLLINIVYLLPVDKKLISIVSFHGDAYSCSPKYITEYLIKHYPDYKIVWAFKHPEQFIGQIPPEIEVVKYKSIKYIIKTVRAKVRINNAEEWILLKARPNQLVINTWHGGGVYKKVGRASTLVNENLSTMDYYNISNLFLSASKANSELMYRESFLYNGSIMEYGLPRNDILVNLTPEMTTFYKNKYTKDLHKKIILYAPTFREGDNVMSEKLNMKSLISALEEKFGGEWVIWIRGHLATIADNKLSDFATENCVDVSNVNDMQELLCAADVLITDYSSCMWDFSLTNKPIFLYVPDLEHYQNCERGFYYPIEEWGFSYATTNSELMNHIANYNQEQYINAIRKHHQTMTSFETGHATESIVDYIVQHTSI</sequence>
<accession>E0PD90</accession>
<organism evidence="7 8">
    <name type="scientific">Streptococcus equinus ATCC 700338</name>
    <dbReference type="NCBI Taxonomy" id="864569"/>
    <lineage>
        <taxon>Bacteria</taxon>
        <taxon>Bacillati</taxon>
        <taxon>Bacillota</taxon>
        <taxon>Bacilli</taxon>
        <taxon>Lactobacillales</taxon>
        <taxon>Streptococcaceae</taxon>
        <taxon>Streptococcus</taxon>
    </lineage>
</organism>
<evidence type="ECO:0000256" key="1">
    <source>
        <dbReference type="ARBA" id="ARBA00004202"/>
    </source>
</evidence>
<dbReference type="AlphaFoldDB" id="E0PD90"/>
<dbReference type="EMBL" id="AEEL01000013">
    <property type="protein sequence ID" value="EFM27675.1"/>
    <property type="molecule type" value="Genomic_DNA"/>
</dbReference>
<dbReference type="Pfam" id="PF04464">
    <property type="entry name" value="Glyphos_transf"/>
    <property type="match status" value="1"/>
</dbReference>
<dbReference type="HOGENOM" id="CLU_029598_1_0_9"/>
<dbReference type="RefSeq" id="WP_003064493.1">
    <property type="nucleotide sequence ID" value="NZ_GL397128.1"/>
</dbReference>
<evidence type="ECO:0000313" key="8">
    <source>
        <dbReference type="Proteomes" id="UP000004290"/>
    </source>
</evidence>
<gene>
    <name evidence="7" type="ORF">HMPREF9319_0813</name>
</gene>
<dbReference type="InterPro" id="IPR043148">
    <property type="entry name" value="TagF_C"/>
</dbReference>
<dbReference type="GeneID" id="64018679"/>
<dbReference type="InterPro" id="IPR043149">
    <property type="entry name" value="TagF_N"/>
</dbReference>
<dbReference type="Gene3D" id="3.40.50.12580">
    <property type="match status" value="1"/>
</dbReference>
<comment type="similarity">
    <text evidence="2">Belongs to the CDP-glycerol glycerophosphotransferase family.</text>
</comment>
<evidence type="ECO:0000256" key="6">
    <source>
        <dbReference type="ARBA" id="ARBA00023136"/>
    </source>
</evidence>
<keyword evidence="3" id="KW-1003">Cell membrane</keyword>
<evidence type="ECO:0000256" key="3">
    <source>
        <dbReference type="ARBA" id="ARBA00022475"/>
    </source>
</evidence>
<evidence type="ECO:0000256" key="5">
    <source>
        <dbReference type="ARBA" id="ARBA00022944"/>
    </source>
</evidence>
<comment type="caution">
    <text evidence="7">The sequence shown here is derived from an EMBL/GenBank/DDBJ whole genome shotgun (WGS) entry which is preliminary data.</text>
</comment>
<comment type="subcellular location">
    <subcellularLocation>
        <location evidence="1">Cell membrane</location>
        <topology evidence="1">Peripheral membrane protein</topology>
    </subcellularLocation>
</comment>
<protein>
    <submittedName>
        <fullName evidence="7">CDP-glycerol:poly(Glycerophosphate) glycerophosphotransferase</fullName>
    </submittedName>
</protein>
<dbReference type="GO" id="GO:0005886">
    <property type="term" value="C:plasma membrane"/>
    <property type="evidence" value="ECO:0007669"/>
    <property type="project" value="UniProtKB-SubCell"/>
</dbReference>
<keyword evidence="5" id="KW-0777">Teichoic acid biosynthesis</keyword>
<name>E0PD90_STREI</name>
<proteinExistence type="inferred from homology"/>
<dbReference type="PANTHER" id="PTHR37316">
    <property type="entry name" value="TEICHOIC ACID GLYCEROL-PHOSPHATE PRIMASE"/>
    <property type="match status" value="1"/>
</dbReference>
<dbReference type="InterPro" id="IPR051612">
    <property type="entry name" value="Teichoic_Acid_Biosynth"/>
</dbReference>
<keyword evidence="8" id="KW-1185">Reference proteome</keyword>
<dbReference type="InterPro" id="IPR007554">
    <property type="entry name" value="Glycerophosphate_synth"/>
</dbReference>
<reference evidence="7 8" key="1">
    <citation type="submission" date="2010-07" db="EMBL/GenBank/DDBJ databases">
        <authorList>
            <person name="Muzny D."/>
            <person name="Qin X."/>
            <person name="Deng J."/>
            <person name="Jiang H."/>
            <person name="Liu Y."/>
            <person name="Qu J."/>
            <person name="Song X.-Z."/>
            <person name="Zhang L."/>
            <person name="Thornton R."/>
            <person name="Coyle M."/>
            <person name="Francisco L."/>
            <person name="Jackson L."/>
            <person name="Javaid M."/>
            <person name="Korchina V."/>
            <person name="Kovar C."/>
            <person name="Mata R."/>
            <person name="Mathew T."/>
            <person name="Ngo R."/>
            <person name="Nguyen L."/>
            <person name="Nguyen N."/>
            <person name="Okwuonu G."/>
            <person name="Ongeri F."/>
            <person name="Pham C."/>
            <person name="Simmons D."/>
            <person name="Wilczek-Boney K."/>
            <person name="Hale W."/>
            <person name="Jakkamsetti A."/>
            <person name="Pham P."/>
            <person name="Ruth R."/>
            <person name="San Lucas F."/>
            <person name="Warren J."/>
            <person name="Zhang J."/>
            <person name="Zhao Z."/>
            <person name="Zhou C."/>
            <person name="Zhu D."/>
            <person name="Lee S."/>
            <person name="Bess C."/>
            <person name="Blankenburg K."/>
            <person name="Forbes L."/>
            <person name="Fu Q."/>
            <person name="Gubbala S."/>
            <person name="Hirani K."/>
            <person name="Jayaseelan J.C."/>
            <person name="Lara F."/>
            <person name="Munidasa M."/>
            <person name="Palculict T."/>
            <person name="Patil S."/>
            <person name="Pu L.-L."/>
            <person name="Saada N."/>
            <person name="Tang L."/>
            <person name="Weissenberger G."/>
            <person name="Zhu Y."/>
            <person name="Hemphill L."/>
            <person name="Shang Y."/>
            <person name="Youmans B."/>
            <person name="Ayvaz T."/>
            <person name="Ross M."/>
            <person name="Santibanez J."/>
            <person name="Aqrawi P."/>
            <person name="Gross S."/>
            <person name="Joshi V."/>
            <person name="Fowler G."/>
            <person name="Nazareth L."/>
            <person name="Reid J."/>
            <person name="Worley K."/>
            <person name="Petrosino J."/>
            <person name="Highlander S."/>
            <person name="Gibbs R."/>
        </authorList>
    </citation>
    <scope>NUCLEOTIDE SEQUENCE [LARGE SCALE GENOMIC DNA]</scope>
    <source>
        <strain evidence="7 8">ATCC 700338</strain>
    </source>
</reference>
<dbReference type="Proteomes" id="UP000004290">
    <property type="component" value="Unassembled WGS sequence"/>
</dbReference>
<dbReference type="GO" id="GO:0047355">
    <property type="term" value="F:CDP-glycerol glycerophosphotransferase activity"/>
    <property type="evidence" value="ECO:0007669"/>
    <property type="project" value="InterPro"/>
</dbReference>
<dbReference type="Gene3D" id="3.40.50.11820">
    <property type="match status" value="1"/>
</dbReference>
<dbReference type="SUPFAM" id="SSF53756">
    <property type="entry name" value="UDP-Glycosyltransferase/glycogen phosphorylase"/>
    <property type="match status" value="1"/>
</dbReference>
<keyword evidence="6" id="KW-0472">Membrane</keyword>
<dbReference type="GO" id="GO:0019350">
    <property type="term" value="P:teichoic acid biosynthetic process"/>
    <property type="evidence" value="ECO:0007669"/>
    <property type="project" value="UniProtKB-KW"/>
</dbReference>
<keyword evidence="4 7" id="KW-0808">Transferase</keyword>